<evidence type="ECO:0000256" key="6">
    <source>
        <dbReference type="ARBA" id="ARBA00022741"/>
    </source>
</evidence>
<dbReference type="SUPFAM" id="SSF52540">
    <property type="entry name" value="P-loop containing nucleoside triphosphate hydrolases"/>
    <property type="match status" value="1"/>
</dbReference>
<evidence type="ECO:0000256" key="13">
    <source>
        <dbReference type="RuleBase" id="RU003785"/>
    </source>
</evidence>
<dbReference type="KEGG" id="gai:IMCC3135_11785"/>
<evidence type="ECO:0000256" key="8">
    <source>
        <dbReference type="ARBA" id="ARBA00022842"/>
    </source>
</evidence>
<reference evidence="14 15" key="1">
    <citation type="submission" date="2016-12" db="EMBL/GenBank/DDBJ databases">
        <authorList>
            <person name="Song W.-J."/>
            <person name="Kurnit D.M."/>
        </authorList>
    </citation>
    <scope>NUCLEOTIDE SEQUENCE [LARGE SCALE GENOMIC DNA]</scope>
    <source>
        <strain evidence="14 15">IMCC3135</strain>
    </source>
</reference>
<sequence length="339" mass="37611">MAAIPVNNPPVIFLMGATACGKTALSLSLAQALNAEIISVDSALVYRGLDVGTAKPSRQELATVPHHLIDICDPWEVYSAARFCHDALQIIEAIQRRGKRVLMVGGTMLYFKALEEGLAKLPDADNAVRGKLLQEAERLGWDGMHAQLQLVDPEAAARIHPNDPQRIQRALEVYRISGQPMSQLQADTRSLLEVPPIKFALVPGDRQWLHERIKTRFDMMITSGFIDEMHALRENALIHAELPAMRSVGYRQAWEHLELLAVNGASVENVDAGLWIDKAVAATRQLAKRQLTWIRGMKEVNTIACDTMSQVSQEEFVLSVLQHCKAVKDDSAGNMEKNK</sequence>
<feature type="site" description="Interaction with substrate tRNA" evidence="10">
    <location>
        <position position="129"/>
    </location>
</feature>
<dbReference type="GO" id="GO:0006400">
    <property type="term" value="P:tRNA modification"/>
    <property type="evidence" value="ECO:0007669"/>
    <property type="project" value="TreeGrafter"/>
</dbReference>
<keyword evidence="15" id="KW-1185">Reference proteome</keyword>
<dbReference type="NCBIfam" id="TIGR00174">
    <property type="entry name" value="miaA"/>
    <property type="match status" value="1"/>
</dbReference>
<dbReference type="FunFam" id="1.10.20.140:FF:000001">
    <property type="entry name" value="tRNA dimethylallyltransferase"/>
    <property type="match status" value="1"/>
</dbReference>
<dbReference type="InterPro" id="IPR039657">
    <property type="entry name" value="Dimethylallyltransferase"/>
</dbReference>
<dbReference type="Gene3D" id="3.40.50.300">
    <property type="entry name" value="P-loop containing nucleotide triphosphate hydrolases"/>
    <property type="match status" value="1"/>
</dbReference>
<evidence type="ECO:0000256" key="1">
    <source>
        <dbReference type="ARBA" id="ARBA00001946"/>
    </source>
</evidence>
<evidence type="ECO:0000256" key="9">
    <source>
        <dbReference type="ARBA" id="ARBA00049563"/>
    </source>
</evidence>
<dbReference type="EC" id="2.5.1.75" evidence="10"/>
<name>A0A2Z2NXI6_9GAMM</name>
<evidence type="ECO:0000256" key="4">
    <source>
        <dbReference type="ARBA" id="ARBA00022679"/>
    </source>
</evidence>
<comment type="function">
    <text evidence="2 10 12">Catalyzes the transfer of a dimethylallyl group onto the adenine at position 37 in tRNAs that read codons beginning with uridine, leading to the formation of N6-(dimethylallyl)adenosine (i(6)A).</text>
</comment>
<feature type="region of interest" description="Interaction with substrate tRNA" evidence="10">
    <location>
        <begin position="165"/>
        <end position="169"/>
    </location>
</feature>
<keyword evidence="5 10" id="KW-0819">tRNA processing</keyword>
<comment type="caution">
    <text evidence="10">Lacks conserved residue(s) required for the propagation of feature annotation.</text>
</comment>
<feature type="region of interest" description="Interaction with substrate tRNA" evidence="10">
    <location>
        <begin position="41"/>
        <end position="44"/>
    </location>
</feature>
<accession>A0A2Z2NXI6</accession>
<feature type="site" description="Interaction with substrate tRNA" evidence="10">
    <location>
        <position position="107"/>
    </location>
</feature>
<evidence type="ECO:0000256" key="11">
    <source>
        <dbReference type="RuleBase" id="RU003783"/>
    </source>
</evidence>
<dbReference type="InterPro" id="IPR027417">
    <property type="entry name" value="P-loop_NTPase"/>
</dbReference>
<keyword evidence="7 10" id="KW-0067">ATP-binding</keyword>
<evidence type="ECO:0000256" key="3">
    <source>
        <dbReference type="ARBA" id="ARBA00005842"/>
    </source>
</evidence>
<comment type="similarity">
    <text evidence="3 10 13">Belongs to the IPP transferase family.</text>
</comment>
<protein>
    <recommendedName>
        <fullName evidence="10">tRNA dimethylallyltransferase</fullName>
        <ecNumber evidence="10">2.5.1.75</ecNumber>
    </recommendedName>
    <alternativeName>
        <fullName evidence="10">Dimethylallyl diphosphate:tRNA dimethylallyltransferase</fullName>
        <shortName evidence="10">DMAPP:tRNA dimethylallyltransferase</shortName>
        <shortName evidence="10">DMATase</shortName>
    </alternativeName>
    <alternativeName>
        <fullName evidence="10">Isopentenyl-diphosphate:tRNA isopentenyltransferase</fullName>
        <shortName evidence="10">IPP transferase</shortName>
        <shortName evidence="10">IPPT</shortName>
        <shortName evidence="10">IPTase</shortName>
    </alternativeName>
</protein>
<evidence type="ECO:0000256" key="10">
    <source>
        <dbReference type="HAMAP-Rule" id="MF_00185"/>
    </source>
</evidence>
<dbReference type="EMBL" id="CP018632">
    <property type="protein sequence ID" value="ASJ72447.1"/>
    <property type="molecule type" value="Genomic_DNA"/>
</dbReference>
<keyword evidence="6 10" id="KW-0547">Nucleotide-binding</keyword>
<dbReference type="Pfam" id="PF01715">
    <property type="entry name" value="IPPT"/>
    <property type="match status" value="1"/>
</dbReference>
<evidence type="ECO:0000256" key="2">
    <source>
        <dbReference type="ARBA" id="ARBA00003213"/>
    </source>
</evidence>
<dbReference type="AlphaFoldDB" id="A0A2Z2NXI6"/>
<dbReference type="GO" id="GO:0052381">
    <property type="term" value="F:tRNA dimethylallyltransferase activity"/>
    <property type="evidence" value="ECO:0007669"/>
    <property type="project" value="UniProtKB-UniRule"/>
</dbReference>
<proteinExistence type="inferred from homology"/>
<dbReference type="HAMAP" id="MF_00185">
    <property type="entry name" value="IPP_trans"/>
    <property type="match status" value="1"/>
</dbReference>
<dbReference type="Proteomes" id="UP000250079">
    <property type="component" value="Chromosome"/>
</dbReference>
<evidence type="ECO:0000256" key="12">
    <source>
        <dbReference type="RuleBase" id="RU003784"/>
    </source>
</evidence>
<dbReference type="PANTHER" id="PTHR11088">
    <property type="entry name" value="TRNA DIMETHYLALLYLTRANSFERASE"/>
    <property type="match status" value="1"/>
</dbReference>
<comment type="subunit">
    <text evidence="10">Monomer.</text>
</comment>
<organism evidence="14 15">
    <name type="scientific">Granulosicoccus antarcticus IMCC3135</name>
    <dbReference type="NCBI Taxonomy" id="1192854"/>
    <lineage>
        <taxon>Bacteria</taxon>
        <taxon>Pseudomonadati</taxon>
        <taxon>Pseudomonadota</taxon>
        <taxon>Gammaproteobacteria</taxon>
        <taxon>Chromatiales</taxon>
        <taxon>Granulosicoccaceae</taxon>
        <taxon>Granulosicoccus</taxon>
    </lineage>
</organism>
<dbReference type="GO" id="GO:0005524">
    <property type="term" value="F:ATP binding"/>
    <property type="evidence" value="ECO:0007669"/>
    <property type="project" value="UniProtKB-UniRule"/>
</dbReference>
<dbReference type="PANTHER" id="PTHR11088:SF60">
    <property type="entry name" value="TRNA DIMETHYLALLYLTRANSFERASE"/>
    <property type="match status" value="1"/>
</dbReference>
<dbReference type="InterPro" id="IPR018022">
    <property type="entry name" value="IPT"/>
</dbReference>
<dbReference type="Gene3D" id="1.10.20.140">
    <property type="match status" value="1"/>
</dbReference>
<evidence type="ECO:0000313" key="15">
    <source>
        <dbReference type="Proteomes" id="UP000250079"/>
    </source>
</evidence>
<evidence type="ECO:0000256" key="7">
    <source>
        <dbReference type="ARBA" id="ARBA00022840"/>
    </source>
</evidence>
<dbReference type="OrthoDB" id="9776390at2"/>
<comment type="catalytic activity">
    <reaction evidence="9 10 11">
        <text>adenosine(37) in tRNA + dimethylallyl diphosphate = N(6)-dimethylallyladenosine(37) in tRNA + diphosphate</text>
        <dbReference type="Rhea" id="RHEA:26482"/>
        <dbReference type="Rhea" id="RHEA-COMP:10162"/>
        <dbReference type="Rhea" id="RHEA-COMP:10375"/>
        <dbReference type="ChEBI" id="CHEBI:33019"/>
        <dbReference type="ChEBI" id="CHEBI:57623"/>
        <dbReference type="ChEBI" id="CHEBI:74411"/>
        <dbReference type="ChEBI" id="CHEBI:74415"/>
        <dbReference type="EC" id="2.5.1.75"/>
    </reaction>
</comment>
<evidence type="ECO:0000256" key="5">
    <source>
        <dbReference type="ARBA" id="ARBA00022694"/>
    </source>
</evidence>
<feature type="binding site" evidence="10">
    <location>
        <begin position="16"/>
        <end position="23"/>
    </location>
    <ligand>
        <name>ATP</name>
        <dbReference type="ChEBI" id="CHEBI:30616"/>
    </ligand>
</feature>
<evidence type="ECO:0000313" key="14">
    <source>
        <dbReference type="EMBL" id="ASJ72447.1"/>
    </source>
</evidence>
<feature type="binding site" evidence="10">
    <location>
        <begin position="18"/>
        <end position="23"/>
    </location>
    <ligand>
        <name>substrate</name>
    </ligand>
</feature>
<gene>
    <name evidence="10 14" type="primary">miaA</name>
    <name evidence="14" type="ORF">IMCC3135_11785</name>
</gene>
<keyword evidence="8 10" id="KW-0460">Magnesium</keyword>
<comment type="cofactor">
    <cofactor evidence="1 10">
        <name>Mg(2+)</name>
        <dbReference type="ChEBI" id="CHEBI:18420"/>
    </cofactor>
</comment>
<keyword evidence="4 10" id="KW-0808">Transferase</keyword>